<organism evidence="8 9">
    <name type="scientific">Croceicoccus mobilis</name>
    <dbReference type="NCBI Taxonomy" id="1703339"/>
    <lineage>
        <taxon>Bacteria</taxon>
        <taxon>Pseudomonadati</taxon>
        <taxon>Pseudomonadota</taxon>
        <taxon>Alphaproteobacteria</taxon>
        <taxon>Sphingomonadales</taxon>
        <taxon>Erythrobacteraceae</taxon>
        <taxon>Croceicoccus</taxon>
    </lineage>
</organism>
<evidence type="ECO:0000256" key="7">
    <source>
        <dbReference type="ARBA" id="ARBA00022840"/>
    </source>
</evidence>
<sequence length="99" mass="10516">MALSAPAVQGLGLVFHELLTNATRYGALSNETGYVEVRIERSLASIAINWKERGGPLVGEEDISGFGTKLMSKAVAANGTVKLSFLPDGLECHIDLTLN</sequence>
<evidence type="ECO:0000313" key="8">
    <source>
        <dbReference type="EMBL" id="GGD81704.1"/>
    </source>
</evidence>
<evidence type="ECO:0000256" key="6">
    <source>
        <dbReference type="ARBA" id="ARBA00022777"/>
    </source>
</evidence>
<accession>A0A916Z8I9</accession>
<evidence type="ECO:0000256" key="1">
    <source>
        <dbReference type="ARBA" id="ARBA00000085"/>
    </source>
</evidence>
<keyword evidence="9" id="KW-1185">Reference proteome</keyword>
<comment type="catalytic activity">
    <reaction evidence="1">
        <text>ATP + protein L-histidine = ADP + protein N-phospho-L-histidine.</text>
        <dbReference type="EC" id="2.7.13.3"/>
    </reaction>
</comment>
<dbReference type="Proteomes" id="UP000612349">
    <property type="component" value="Unassembled WGS sequence"/>
</dbReference>
<evidence type="ECO:0000256" key="4">
    <source>
        <dbReference type="ARBA" id="ARBA00022679"/>
    </source>
</evidence>
<comment type="caution">
    <text evidence="8">The sequence shown here is derived from an EMBL/GenBank/DDBJ whole genome shotgun (WGS) entry which is preliminary data.</text>
</comment>
<evidence type="ECO:0000313" key="9">
    <source>
        <dbReference type="Proteomes" id="UP000612349"/>
    </source>
</evidence>
<dbReference type="EMBL" id="BMIP01000010">
    <property type="protein sequence ID" value="GGD81704.1"/>
    <property type="molecule type" value="Genomic_DNA"/>
</dbReference>
<dbReference type="PANTHER" id="PTHR41523">
    <property type="entry name" value="TWO-COMPONENT SYSTEM SENSOR PROTEIN"/>
    <property type="match status" value="1"/>
</dbReference>
<reference evidence="8" key="1">
    <citation type="journal article" date="2014" name="Int. J. Syst. Evol. Microbiol.">
        <title>Complete genome sequence of Corynebacterium casei LMG S-19264T (=DSM 44701T), isolated from a smear-ripened cheese.</title>
        <authorList>
            <consortium name="US DOE Joint Genome Institute (JGI-PGF)"/>
            <person name="Walter F."/>
            <person name="Albersmeier A."/>
            <person name="Kalinowski J."/>
            <person name="Ruckert C."/>
        </authorList>
    </citation>
    <scope>NUCLEOTIDE SEQUENCE</scope>
    <source>
        <strain evidence="8">CGMCC 1.15360</strain>
    </source>
</reference>
<dbReference type="PANTHER" id="PTHR41523:SF8">
    <property type="entry name" value="ETHYLENE RESPONSE SENSOR PROTEIN"/>
    <property type="match status" value="1"/>
</dbReference>
<keyword evidence="7" id="KW-0067">ATP-binding</keyword>
<keyword evidence="4" id="KW-0808">Transferase</keyword>
<evidence type="ECO:0000256" key="3">
    <source>
        <dbReference type="ARBA" id="ARBA00022553"/>
    </source>
</evidence>
<gene>
    <name evidence="8" type="ORF">GCM10010990_34550</name>
</gene>
<dbReference type="InterPro" id="IPR036890">
    <property type="entry name" value="HATPase_C_sf"/>
</dbReference>
<keyword evidence="6" id="KW-0418">Kinase</keyword>
<name>A0A916Z8I9_9SPHN</name>
<keyword evidence="3" id="KW-0597">Phosphoprotein</keyword>
<dbReference type="GO" id="GO:0004673">
    <property type="term" value="F:protein histidine kinase activity"/>
    <property type="evidence" value="ECO:0007669"/>
    <property type="project" value="UniProtKB-EC"/>
</dbReference>
<protein>
    <recommendedName>
        <fullName evidence="2">histidine kinase</fullName>
        <ecNumber evidence="2">2.7.13.3</ecNumber>
    </recommendedName>
</protein>
<proteinExistence type="predicted"/>
<dbReference type="AlphaFoldDB" id="A0A916Z8I9"/>
<reference evidence="8" key="2">
    <citation type="submission" date="2020-09" db="EMBL/GenBank/DDBJ databases">
        <authorList>
            <person name="Sun Q."/>
            <person name="Zhou Y."/>
        </authorList>
    </citation>
    <scope>NUCLEOTIDE SEQUENCE</scope>
    <source>
        <strain evidence="8">CGMCC 1.15360</strain>
    </source>
</reference>
<dbReference type="GO" id="GO:0005524">
    <property type="term" value="F:ATP binding"/>
    <property type="evidence" value="ECO:0007669"/>
    <property type="project" value="UniProtKB-KW"/>
</dbReference>
<dbReference type="EC" id="2.7.13.3" evidence="2"/>
<keyword evidence="5" id="KW-0547">Nucleotide-binding</keyword>
<evidence type="ECO:0000256" key="2">
    <source>
        <dbReference type="ARBA" id="ARBA00012438"/>
    </source>
</evidence>
<dbReference type="Gene3D" id="3.30.565.10">
    <property type="entry name" value="Histidine kinase-like ATPase, C-terminal domain"/>
    <property type="match status" value="1"/>
</dbReference>
<evidence type="ECO:0000256" key="5">
    <source>
        <dbReference type="ARBA" id="ARBA00022741"/>
    </source>
</evidence>